<comment type="caution">
    <text evidence="5">The sequence shown here is derived from an EMBL/GenBank/DDBJ whole genome shotgun (WGS) entry which is preliminary data.</text>
</comment>
<evidence type="ECO:0000313" key="6">
    <source>
        <dbReference type="Proteomes" id="UP000550729"/>
    </source>
</evidence>
<dbReference type="Pfam" id="PF17853">
    <property type="entry name" value="GGDEF_2"/>
    <property type="match status" value="1"/>
</dbReference>
<dbReference type="EMBL" id="JABBNB010000019">
    <property type="protein sequence ID" value="NMO03060.1"/>
    <property type="molecule type" value="Genomic_DNA"/>
</dbReference>
<evidence type="ECO:0000256" key="1">
    <source>
        <dbReference type="ARBA" id="ARBA00006754"/>
    </source>
</evidence>
<dbReference type="InterPro" id="IPR012914">
    <property type="entry name" value="PucR_dom"/>
</dbReference>
<sequence>MSQLTLAEALTLPPFRRASPLVVASKSALGRPIRWAHATERSDVEELLRSGDLLLTMGTGLPDDDDTSALTAFAQSLADVDSAGLVVELGRRWRHELPPALVAACEAADIPLVVLRHETRFAELTQAIGEYVVDAQLSELRDAQRVHETFTELSFTQASPADILAAVERLADGPVVLENAQHRPLDYLAGGEDMAGFLDRWRTRSARVRIAGRTGWDPTNGWLVTRLGTADQVWGRLIIGTAQPPSQRLIAVAERAGAALALHRLHDRDRDNVIRRKHRETLAVLRENPHSHEARSRADLVGFPLDRRRFLGLLVRPQRPARAGERVVDVAASAVRAAHTAKVPALVCEVDQDIQILLSLSPSADAEVTADRIATRLHAAHDVVIASGRPVADRSDIAQTLQEAAQVADAVPADAAALVYRLDDLHLRGLLSLFGDDDRIRLFADRELAPLRANSTDTTDLMSALRALLLNPAGKTAAAASLHLSRAAFYDRLAKIERILGVDLDDPDIRVSLHVALVADDMLGAAE</sequence>
<dbReference type="InterPro" id="IPR042070">
    <property type="entry name" value="PucR_C-HTH_sf"/>
</dbReference>
<dbReference type="PANTHER" id="PTHR33744">
    <property type="entry name" value="CARBOHYDRATE DIACID REGULATOR"/>
    <property type="match status" value="1"/>
</dbReference>
<dbReference type="InterPro" id="IPR051448">
    <property type="entry name" value="CdaR-like_regulators"/>
</dbReference>
<name>A0A848KWS2_9ACTN</name>
<gene>
    <name evidence="5" type="ORF">HH308_17745</name>
</gene>
<reference evidence="5 6" key="1">
    <citation type="submission" date="2020-04" db="EMBL/GenBank/DDBJ databases">
        <title>Gordonia sp. nov. TBRC 11910.</title>
        <authorList>
            <person name="Suriyachadkun C."/>
        </authorList>
    </citation>
    <scope>NUCLEOTIDE SEQUENCE [LARGE SCALE GENOMIC DNA]</scope>
    <source>
        <strain evidence="5 6">TBRC 11910</strain>
    </source>
</reference>
<dbReference type="InterPro" id="IPR025736">
    <property type="entry name" value="PucR_C-HTH_dom"/>
</dbReference>
<evidence type="ECO:0000259" key="3">
    <source>
        <dbReference type="Pfam" id="PF13556"/>
    </source>
</evidence>
<dbReference type="InterPro" id="IPR041522">
    <property type="entry name" value="CdaR_GGDEF"/>
</dbReference>
<feature type="domain" description="Purine catabolism PurC-like" evidence="2">
    <location>
        <begin position="9"/>
        <end position="130"/>
    </location>
</feature>
<feature type="domain" description="CdaR GGDEF-like" evidence="4">
    <location>
        <begin position="290"/>
        <end position="409"/>
    </location>
</feature>
<keyword evidence="6" id="KW-1185">Reference proteome</keyword>
<evidence type="ECO:0000313" key="5">
    <source>
        <dbReference type="EMBL" id="NMO03060.1"/>
    </source>
</evidence>
<dbReference type="Pfam" id="PF07905">
    <property type="entry name" value="PucR"/>
    <property type="match status" value="1"/>
</dbReference>
<proteinExistence type="inferred from homology"/>
<dbReference type="RefSeq" id="WP_170195561.1">
    <property type="nucleotide sequence ID" value="NZ_JABBNB010000019.1"/>
</dbReference>
<dbReference type="AlphaFoldDB" id="A0A848KWS2"/>
<evidence type="ECO:0000259" key="4">
    <source>
        <dbReference type="Pfam" id="PF17853"/>
    </source>
</evidence>
<dbReference type="PANTHER" id="PTHR33744:SF1">
    <property type="entry name" value="DNA-BINDING TRANSCRIPTIONAL ACTIVATOR ADER"/>
    <property type="match status" value="1"/>
</dbReference>
<dbReference type="Pfam" id="PF13556">
    <property type="entry name" value="HTH_30"/>
    <property type="match status" value="1"/>
</dbReference>
<comment type="similarity">
    <text evidence="1">Belongs to the CdaR family.</text>
</comment>
<feature type="domain" description="PucR C-terminal helix-turn-helix" evidence="3">
    <location>
        <begin position="461"/>
        <end position="518"/>
    </location>
</feature>
<protein>
    <submittedName>
        <fullName evidence="5">PucR family transcriptional regulator</fullName>
    </submittedName>
</protein>
<dbReference type="Proteomes" id="UP000550729">
    <property type="component" value="Unassembled WGS sequence"/>
</dbReference>
<organism evidence="5 6">
    <name type="scientific">Gordonia asplenii</name>
    <dbReference type="NCBI Taxonomy" id="2725283"/>
    <lineage>
        <taxon>Bacteria</taxon>
        <taxon>Bacillati</taxon>
        <taxon>Actinomycetota</taxon>
        <taxon>Actinomycetes</taxon>
        <taxon>Mycobacteriales</taxon>
        <taxon>Gordoniaceae</taxon>
        <taxon>Gordonia</taxon>
    </lineage>
</organism>
<evidence type="ECO:0000259" key="2">
    <source>
        <dbReference type="Pfam" id="PF07905"/>
    </source>
</evidence>
<dbReference type="Gene3D" id="1.10.10.2840">
    <property type="entry name" value="PucR C-terminal helix-turn-helix domain"/>
    <property type="match status" value="1"/>
</dbReference>
<accession>A0A848KWS2</accession>